<evidence type="ECO:0000313" key="13">
    <source>
        <dbReference type="Proteomes" id="UP001054252"/>
    </source>
</evidence>
<dbReference type="SMART" id="SM00499">
    <property type="entry name" value="AAI"/>
    <property type="match status" value="1"/>
</dbReference>
<proteinExistence type="inferred from homology"/>
<organism evidence="12 13">
    <name type="scientific">Rubroshorea leprosula</name>
    <dbReference type="NCBI Taxonomy" id="152421"/>
    <lineage>
        <taxon>Eukaryota</taxon>
        <taxon>Viridiplantae</taxon>
        <taxon>Streptophyta</taxon>
        <taxon>Embryophyta</taxon>
        <taxon>Tracheophyta</taxon>
        <taxon>Spermatophyta</taxon>
        <taxon>Magnoliopsida</taxon>
        <taxon>eudicotyledons</taxon>
        <taxon>Gunneridae</taxon>
        <taxon>Pentapetalae</taxon>
        <taxon>rosids</taxon>
        <taxon>malvids</taxon>
        <taxon>Malvales</taxon>
        <taxon>Dipterocarpaceae</taxon>
        <taxon>Rubroshorea</taxon>
    </lineage>
</organism>
<keyword evidence="3" id="KW-1003">Cell membrane</keyword>
<dbReference type="GO" id="GO:0098552">
    <property type="term" value="C:side of membrane"/>
    <property type="evidence" value="ECO:0007669"/>
    <property type="project" value="UniProtKB-KW"/>
</dbReference>
<keyword evidence="9" id="KW-0472">Membrane</keyword>
<keyword evidence="6" id="KW-1015">Disulfide bond</keyword>
<dbReference type="EMBL" id="BPVZ01000007">
    <property type="protein sequence ID" value="GKU93672.1"/>
    <property type="molecule type" value="Genomic_DNA"/>
</dbReference>
<dbReference type="FunFam" id="1.10.110.10:FF:000001">
    <property type="entry name" value="Bifunctional inhibitor/lipid-transfer protein/seed storage 2S albumin superfamily protein"/>
    <property type="match status" value="1"/>
</dbReference>
<dbReference type="InterPro" id="IPR043325">
    <property type="entry name" value="LTSS"/>
</dbReference>
<evidence type="ECO:0000256" key="10">
    <source>
        <dbReference type="SAM" id="SignalP"/>
    </source>
</evidence>
<evidence type="ECO:0000259" key="11">
    <source>
        <dbReference type="SMART" id="SM00499"/>
    </source>
</evidence>
<feature type="chain" id="PRO_5043865147" description="Bifunctional inhibitor/plant lipid transfer protein/seed storage helical domain-containing protein" evidence="10">
    <location>
        <begin position="27"/>
        <end position="186"/>
    </location>
</feature>
<dbReference type="SUPFAM" id="SSF47699">
    <property type="entry name" value="Bifunctional inhibitor/lipid-transfer protein/seed storage 2S albumin"/>
    <property type="match status" value="1"/>
</dbReference>
<name>A0AAV5I417_9ROSI</name>
<evidence type="ECO:0000256" key="8">
    <source>
        <dbReference type="ARBA" id="ARBA00023288"/>
    </source>
</evidence>
<reference evidence="12 13" key="1">
    <citation type="journal article" date="2021" name="Commun. Biol.">
        <title>The genome of Shorea leprosula (Dipterocarpaceae) highlights the ecological relevance of drought in aseasonal tropical rainforests.</title>
        <authorList>
            <person name="Ng K.K.S."/>
            <person name="Kobayashi M.J."/>
            <person name="Fawcett J.A."/>
            <person name="Hatakeyama M."/>
            <person name="Paape T."/>
            <person name="Ng C.H."/>
            <person name="Ang C.C."/>
            <person name="Tnah L.H."/>
            <person name="Lee C.T."/>
            <person name="Nishiyama T."/>
            <person name="Sese J."/>
            <person name="O'Brien M.J."/>
            <person name="Copetti D."/>
            <person name="Mohd Noor M.I."/>
            <person name="Ong R.C."/>
            <person name="Putra M."/>
            <person name="Sireger I.Z."/>
            <person name="Indrioko S."/>
            <person name="Kosugi Y."/>
            <person name="Izuno A."/>
            <person name="Isagi Y."/>
            <person name="Lee S.L."/>
            <person name="Shimizu K.K."/>
        </authorList>
    </citation>
    <scope>NUCLEOTIDE SEQUENCE [LARGE SCALE GENOMIC DNA]</scope>
    <source>
        <strain evidence="12">214</strain>
    </source>
</reference>
<evidence type="ECO:0000256" key="2">
    <source>
        <dbReference type="ARBA" id="ARBA00009748"/>
    </source>
</evidence>
<sequence length="186" mass="18352">MAAIKATTIVLIAAVFVLMLSGGAKGQAPAPEPSSALGPSAPGSDCLTTVLNMSDCLSYVTTGSNETKPDKACCPELAGLVESAPICLCDLLDKNKTESYGISIDMSRALKLPTVCGVPTPPVSLCSVIAGVPVGSPTASPGSAPEGLSSSPSAAGSNGVSSNAQVSALASFLALAIAFLHSFIGI</sequence>
<dbReference type="InterPro" id="IPR016140">
    <property type="entry name" value="Bifunc_inhib/LTP/seed_store"/>
</dbReference>
<evidence type="ECO:0000256" key="6">
    <source>
        <dbReference type="ARBA" id="ARBA00023157"/>
    </source>
</evidence>
<keyword evidence="4" id="KW-0336">GPI-anchor</keyword>
<dbReference type="CDD" id="cd00010">
    <property type="entry name" value="AAI_LTSS"/>
    <property type="match status" value="1"/>
</dbReference>
<feature type="domain" description="Bifunctional inhibitor/plant lipid transfer protein/seed storage helical" evidence="11">
    <location>
        <begin position="46"/>
        <end position="126"/>
    </location>
</feature>
<dbReference type="GO" id="GO:0005886">
    <property type="term" value="C:plasma membrane"/>
    <property type="evidence" value="ECO:0007669"/>
    <property type="project" value="UniProtKB-SubCell"/>
</dbReference>
<dbReference type="Gene3D" id="1.10.110.10">
    <property type="entry name" value="Plant lipid-transfer and hydrophobic proteins"/>
    <property type="match status" value="1"/>
</dbReference>
<comment type="similarity">
    <text evidence="2">Belongs to the plant LTP family.</text>
</comment>
<dbReference type="AlphaFoldDB" id="A0AAV5I417"/>
<evidence type="ECO:0000256" key="5">
    <source>
        <dbReference type="ARBA" id="ARBA00022729"/>
    </source>
</evidence>
<evidence type="ECO:0000256" key="7">
    <source>
        <dbReference type="ARBA" id="ARBA00023180"/>
    </source>
</evidence>
<dbReference type="PANTHER" id="PTHR33044">
    <property type="entry name" value="BIFUNCTIONAL INHIBITOR/LIPID-TRANSFER PROTEIN/SEED STORAGE 2S ALBUMIN SUPERFAMILY PROTEIN-RELATED"/>
    <property type="match status" value="1"/>
</dbReference>
<keyword evidence="8" id="KW-0449">Lipoprotein</keyword>
<feature type="signal peptide" evidence="10">
    <location>
        <begin position="1"/>
        <end position="26"/>
    </location>
</feature>
<dbReference type="InterPro" id="IPR036312">
    <property type="entry name" value="Bifun_inhib/LTP/seed_sf"/>
</dbReference>
<evidence type="ECO:0000313" key="12">
    <source>
        <dbReference type="EMBL" id="GKU93672.1"/>
    </source>
</evidence>
<comment type="caution">
    <text evidence="12">The sequence shown here is derived from an EMBL/GenBank/DDBJ whole genome shotgun (WGS) entry which is preliminary data.</text>
</comment>
<keyword evidence="13" id="KW-1185">Reference proteome</keyword>
<protein>
    <recommendedName>
        <fullName evidence="11">Bifunctional inhibitor/plant lipid transfer protein/seed storage helical domain-containing protein</fullName>
    </recommendedName>
</protein>
<evidence type="ECO:0000256" key="4">
    <source>
        <dbReference type="ARBA" id="ARBA00022622"/>
    </source>
</evidence>
<feature type="transmembrane region" description="Helical" evidence="9">
    <location>
        <begin position="166"/>
        <end position="184"/>
    </location>
</feature>
<keyword evidence="9" id="KW-0812">Transmembrane</keyword>
<dbReference type="Proteomes" id="UP001054252">
    <property type="component" value="Unassembled WGS sequence"/>
</dbReference>
<gene>
    <name evidence="12" type="ORF">SLEP1_g7247</name>
</gene>
<comment type="subcellular location">
    <subcellularLocation>
        <location evidence="1">Cell membrane</location>
        <topology evidence="1">Lipid-anchor</topology>
        <topology evidence="1">GPI-anchor</topology>
    </subcellularLocation>
</comment>
<accession>A0AAV5I417</accession>
<evidence type="ECO:0000256" key="3">
    <source>
        <dbReference type="ARBA" id="ARBA00022475"/>
    </source>
</evidence>
<keyword evidence="7" id="KW-0325">Glycoprotein</keyword>
<keyword evidence="9" id="KW-1133">Transmembrane helix</keyword>
<dbReference type="Pfam" id="PF14368">
    <property type="entry name" value="LTP_2"/>
    <property type="match status" value="1"/>
</dbReference>
<keyword evidence="5 10" id="KW-0732">Signal</keyword>
<evidence type="ECO:0000256" key="9">
    <source>
        <dbReference type="SAM" id="Phobius"/>
    </source>
</evidence>
<evidence type="ECO:0000256" key="1">
    <source>
        <dbReference type="ARBA" id="ARBA00004609"/>
    </source>
</evidence>